<gene>
    <name evidence="1" type="ORF">DSO57_1004378</name>
</gene>
<accession>A0ACC2U7R0</accession>
<name>A0ACC2U7R0_9FUNG</name>
<proteinExistence type="predicted"/>
<keyword evidence="2" id="KW-1185">Reference proteome</keyword>
<evidence type="ECO:0000313" key="1">
    <source>
        <dbReference type="EMBL" id="KAJ9082457.1"/>
    </source>
</evidence>
<reference evidence="1" key="1">
    <citation type="submission" date="2022-04" db="EMBL/GenBank/DDBJ databases">
        <title>Genome of the entomopathogenic fungus Entomophthora muscae.</title>
        <authorList>
            <person name="Elya C."/>
            <person name="Lovett B.R."/>
            <person name="Lee E."/>
            <person name="Macias A.M."/>
            <person name="Hajek A.E."/>
            <person name="De Bivort B.L."/>
            <person name="Kasson M.T."/>
            <person name="De Fine Licht H.H."/>
            <person name="Stajich J.E."/>
        </authorList>
    </citation>
    <scope>NUCLEOTIDE SEQUENCE</scope>
    <source>
        <strain evidence="1">Berkeley</strain>
    </source>
</reference>
<protein>
    <submittedName>
        <fullName evidence="1">Uncharacterized protein</fullName>
    </submittedName>
</protein>
<dbReference type="EMBL" id="QTSX02001431">
    <property type="protein sequence ID" value="KAJ9082457.1"/>
    <property type="molecule type" value="Genomic_DNA"/>
</dbReference>
<organism evidence="1 2">
    <name type="scientific">Entomophthora muscae</name>
    <dbReference type="NCBI Taxonomy" id="34485"/>
    <lineage>
        <taxon>Eukaryota</taxon>
        <taxon>Fungi</taxon>
        <taxon>Fungi incertae sedis</taxon>
        <taxon>Zoopagomycota</taxon>
        <taxon>Entomophthoromycotina</taxon>
        <taxon>Entomophthoromycetes</taxon>
        <taxon>Entomophthorales</taxon>
        <taxon>Entomophthoraceae</taxon>
        <taxon>Entomophthora</taxon>
    </lineage>
</organism>
<dbReference type="Proteomes" id="UP001165960">
    <property type="component" value="Unassembled WGS sequence"/>
</dbReference>
<comment type="caution">
    <text evidence="1">The sequence shown here is derived from an EMBL/GenBank/DDBJ whole genome shotgun (WGS) entry which is preliminary data.</text>
</comment>
<evidence type="ECO:0000313" key="2">
    <source>
        <dbReference type="Proteomes" id="UP001165960"/>
    </source>
</evidence>
<sequence length="73" mass="8352">MYISDVDYPDAYEYSVLAVPKTIVIPYKLRSGKYDRLAGILQRKVPEELVSIFNKRTGGKIDQINLADKMSQK</sequence>